<evidence type="ECO:0000259" key="1">
    <source>
        <dbReference type="SMART" id="SM00181"/>
    </source>
</evidence>
<feature type="domain" description="EGF-like" evidence="1">
    <location>
        <begin position="688"/>
        <end position="729"/>
    </location>
</feature>
<dbReference type="HOGENOM" id="CLU_267924_0_0_1"/>
<reference evidence="3" key="1">
    <citation type="journal article" date="2006" name="PLoS Biol.">
        <title>Macronuclear genome sequence of the ciliate Tetrahymena thermophila, a model eukaryote.</title>
        <authorList>
            <person name="Eisen J.A."/>
            <person name="Coyne R.S."/>
            <person name="Wu M."/>
            <person name="Wu D."/>
            <person name="Thiagarajan M."/>
            <person name="Wortman J.R."/>
            <person name="Badger J.H."/>
            <person name="Ren Q."/>
            <person name="Amedeo P."/>
            <person name="Jones K.M."/>
            <person name="Tallon L.J."/>
            <person name="Delcher A.L."/>
            <person name="Salzberg S.L."/>
            <person name="Silva J.C."/>
            <person name="Haas B.J."/>
            <person name="Majoros W.H."/>
            <person name="Farzad M."/>
            <person name="Carlton J.M."/>
            <person name="Smith R.K. Jr."/>
            <person name="Garg J."/>
            <person name="Pearlman R.E."/>
            <person name="Karrer K.M."/>
            <person name="Sun L."/>
            <person name="Manning G."/>
            <person name="Elde N.C."/>
            <person name="Turkewitz A.P."/>
            <person name="Asai D.J."/>
            <person name="Wilkes D.E."/>
            <person name="Wang Y."/>
            <person name="Cai H."/>
            <person name="Collins K."/>
            <person name="Stewart B.A."/>
            <person name="Lee S.R."/>
            <person name="Wilamowska K."/>
            <person name="Weinberg Z."/>
            <person name="Ruzzo W.L."/>
            <person name="Wloga D."/>
            <person name="Gaertig J."/>
            <person name="Frankel J."/>
            <person name="Tsao C.-C."/>
            <person name="Gorovsky M.A."/>
            <person name="Keeling P.J."/>
            <person name="Waller R.F."/>
            <person name="Patron N.J."/>
            <person name="Cherry J.M."/>
            <person name="Stover N.A."/>
            <person name="Krieger C.J."/>
            <person name="del Toro C."/>
            <person name="Ryder H.F."/>
            <person name="Williamson S.C."/>
            <person name="Barbeau R.A."/>
            <person name="Hamilton E.P."/>
            <person name="Orias E."/>
        </authorList>
    </citation>
    <scope>NUCLEOTIDE SEQUENCE [LARGE SCALE GENOMIC DNA]</scope>
    <source>
        <strain evidence="3">SB210</strain>
    </source>
</reference>
<feature type="domain" description="EGF-like" evidence="1">
    <location>
        <begin position="910"/>
        <end position="951"/>
    </location>
</feature>
<dbReference type="InParanoid" id="Q23AL9"/>
<sequence>MKPNILLIAYTIQLFIVRAIDVLPIEILFDVLFIQETNSVIYQASDDFNYRYSTLDTQGIITGTYSLNGIQDIQQNTRYFIIDNLLYLHYYWGVEYHTIDLNKMIAGQQGYLQTISYPTAAKPCDQPIRNEITHIVLDNQLFMNGNTYQILISFVNSINIVLVNMQYNLYLIEDYLTQVQTTNLIFQDIKSVKLNNPNHIDQLLISDISIITAYDYQIKAFRYFNVQNLTELQSTGEILPFVDYQTFLQHENIILIGTSQYTLTYISSLNKVIITKSPNTSQNSYTLRYYHIIYYAFSYVYQGSTQYLLNIKQFLNITCPPQFVLDSSKTNCICRPNSILQNQSCPCNTQYIDISGDCLPCPLYCNTCSSQITCSLCQTGYLLTVNGTCVSTCPLNFIQDLTKTNCICRLNSTLLNFQCPCNTGYIDVNDGCQQCPLNCDVCTSQAVCSQCSQNYYLTVQGTCVAACPQTFISDSTSKICVCGPNRTLQNQSCPCNTQYFDSNGNCLPCPQYCNTCSSQTICSLCQSGFLLAIDGTCVSTCPLTFIQDLTKTNCVCRLNSTLLNLQCPCNAGYIDVNGECQSCPSNCDVCTSQSVCSQCSQNYYLTVQGTCVSACPQTFIPDSTSKICVCGPNRTLQNQSCPCNTQYFDSNGNCLPCPQYCNTCSSQTICSLCQTGFLLAIDGTCVSTCPLTFIQDLTKTNCVCRLNSTLLNLQCPCNAGYIDVNGDCQSCPSNCDVCTSQSVCSQCSQNYYLTVQGTCVSACPQTFIPDSTSKICVCGSNRTLQNSQCPCNTGYIDVNSNCQQCPQSCDVCRSQSACSQCSQNYYLTVQGTCVSVCPQTFIPDSTSKICVCDSNRILLNQSCPCNTQYFDSNGNCLHCPQYCNTCTSQTICSVCQTGYLLTIDGTCVSTCPLNFIQDLTKTNCVCRLNSTLLNSQCPCNTGYIDLNGDCQSCPSNCDVCTSQAACSQCSQNYYLTVQQTCVSSCPQTFITDSTSKKCVCGANRTQKNNLCPCNSSYVDINGVCQPCSSNCIQCTSQTQCTVCQQNFYLTTDMTCVATCPLTFVVNANQTQCICDINRTLTNNKCPCSSGFIEINNICKQCPQNCNICSSQKTCTVCQAGYYLTVDDFCIQTCPLTFVGDSTKTKCVCDINRTLTNNLCLCNATFIEVGGICQPCPDLIFQKSI</sequence>
<dbReference type="SUPFAM" id="SSF57184">
    <property type="entry name" value="Growth factor receptor domain"/>
    <property type="match status" value="10"/>
</dbReference>
<dbReference type="Gene3D" id="2.10.220.10">
    <property type="entry name" value="Hormone Receptor, Insulin-like Growth Factor Receptor 1, Chain A, domain 2"/>
    <property type="match status" value="11"/>
</dbReference>
<organism evidence="2 3">
    <name type="scientific">Tetrahymena thermophila (strain SB210)</name>
    <dbReference type="NCBI Taxonomy" id="312017"/>
    <lineage>
        <taxon>Eukaryota</taxon>
        <taxon>Sar</taxon>
        <taxon>Alveolata</taxon>
        <taxon>Ciliophora</taxon>
        <taxon>Intramacronucleata</taxon>
        <taxon>Oligohymenophorea</taxon>
        <taxon>Hymenostomatida</taxon>
        <taxon>Tetrahymenina</taxon>
        <taxon>Tetrahymenidae</taxon>
        <taxon>Tetrahymena</taxon>
    </lineage>
</organism>
<feature type="domain" description="EGF-like" evidence="1">
    <location>
        <begin position="952"/>
        <end position="982"/>
    </location>
</feature>
<gene>
    <name evidence="2" type="ORF">TTHERM_00424410</name>
</gene>
<feature type="domain" description="EGF-like" evidence="1">
    <location>
        <begin position="1026"/>
        <end position="1056"/>
    </location>
</feature>
<evidence type="ECO:0000313" key="3">
    <source>
        <dbReference type="Proteomes" id="UP000009168"/>
    </source>
</evidence>
<dbReference type="SMART" id="SM00181">
    <property type="entry name" value="EGF"/>
    <property type="match status" value="14"/>
</dbReference>
<dbReference type="GeneID" id="7825572"/>
<protein>
    <recommendedName>
        <fullName evidence="1">EGF-like domain-containing protein</fullName>
    </recommendedName>
</protein>
<feature type="domain" description="EGF-like" evidence="1">
    <location>
        <begin position="434"/>
        <end position="464"/>
    </location>
</feature>
<dbReference type="KEGG" id="tet:TTHERM_00424410"/>
<name>Q23AL9_TETTS</name>
<dbReference type="PANTHER" id="PTHR46987:SF7">
    <property type="entry name" value="TNFR-CYS DOMAIN-CONTAINING PROTEIN"/>
    <property type="match status" value="1"/>
</dbReference>
<feature type="domain" description="EGF-like" evidence="1">
    <location>
        <begin position="656"/>
        <end position="686"/>
    </location>
</feature>
<dbReference type="SMART" id="SM00261">
    <property type="entry name" value="FU"/>
    <property type="match status" value="11"/>
</dbReference>
<feature type="domain" description="EGF-like" evidence="1">
    <location>
        <begin position="392"/>
        <end position="433"/>
    </location>
</feature>
<feature type="domain" description="EGF-like" evidence="1">
    <location>
        <begin position="508"/>
        <end position="538"/>
    </location>
</feature>
<proteinExistence type="predicted"/>
<dbReference type="Proteomes" id="UP000009168">
    <property type="component" value="Unassembled WGS sequence"/>
</dbReference>
<dbReference type="InterPro" id="IPR051514">
    <property type="entry name" value="R-spondin"/>
</dbReference>
<evidence type="ECO:0000313" key="2">
    <source>
        <dbReference type="EMBL" id="EAR93473.2"/>
    </source>
</evidence>
<dbReference type="EMBL" id="GG662724">
    <property type="protein sequence ID" value="EAR93473.2"/>
    <property type="molecule type" value="Genomic_DNA"/>
</dbReference>
<keyword evidence="3" id="KW-1185">Reference proteome</keyword>
<dbReference type="InterPro" id="IPR006212">
    <property type="entry name" value="Furin_repeat"/>
</dbReference>
<dbReference type="RefSeq" id="XP_001013718.2">
    <property type="nucleotide sequence ID" value="XM_001013718.2"/>
</dbReference>
<feature type="domain" description="EGF-like" evidence="1">
    <location>
        <begin position="579"/>
        <end position="612"/>
    </location>
</feature>
<dbReference type="AlphaFoldDB" id="Q23AL9"/>
<feature type="domain" description="EGF-like" evidence="1">
    <location>
        <begin position="730"/>
        <end position="760"/>
    </location>
</feature>
<dbReference type="InterPro" id="IPR009030">
    <property type="entry name" value="Growth_fac_rcpt_cys_sf"/>
</dbReference>
<dbReference type="PANTHER" id="PTHR46987">
    <property type="entry name" value="NEUROHYPOPHYSIAL HORMONES, N-TERMINAL DOMAIN CONTAINING PROTEIN"/>
    <property type="match status" value="1"/>
</dbReference>
<accession>Q23AL9</accession>
<feature type="domain" description="EGF-like" evidence="1">
    <location>
        <begin position="804"/>
        <end position="834"/>
    </location>
</feature>
<feature type="domain" description="EGF-like" evidence="1">
    <location>
        <begin position="878"/>
        <end position="908"/>
    </location>
</feature>
<dbReference type="InterPro" id="IPR000742">
    <property type="entry name" value="EGF"/>
</dbReference>
<dbReference type="OrthoDB" id="296172at2759"/>
<feature type="domain" description="EGF-like" evidence="1">
    <location>
        <begin position="1097"/>
        <end position="1130"/>
    </location>
</feature>
<feature type="domain" description="EGF-like" evidence="1">
    <location>
        <begin position="360"/>
        <end position="390"/>
    </location>
</feature>
<dbReference type="eggNOG" id="KOG3525">
    <property type="taxonomic scope" value="Eukaryota"/>
</dbReference>